<dbReference type="AlphaFoldDB" id="A0A1X6N2X2"/>
<proteinExistence type="predicted"/>
<dbReference type="OrthoDB" id="4743193at2759"/>
<feature type="domain" description="DUF6589" evidence="1">
    <location>
        <begin position="268"/>
        <end position="617"/>
    </location>
</feature>
<dbReference type="GeneID" id="36330247"/>
<name>A0A1X6N2X2_9APHY</name>
<evidence type="ECO:0000313" key="3">
    <source>
        <dbReference type="Proteomes" id="UP000194127"/>
    </source>
</evidence>
<dbReference type="EMBL" id="KZ110596">
    <property type="protein sequence ID" value="OSX62961.1"/>
    <property type="molecule type" value="Genomic_DNA"/>
</dbReference>
<evidence type="ECO:0000259" key="1">
    <source>
        <dbReference type="Pfam" id="PF20231"/>
    </source>
</evidence>
<protein>
    <recommendedName>
        <fullName evidence="1">DUF6589 domain-containing protein</fullName>
    </recommendedName>
</protein>
<evidence type="ECO:0000313" key="2">
    <source>
        <dbReference type="EMBL" id="OSX62961.1"/>
    </source>
</evidence>
<reference evidence="2 3" key="1">
    <citation type="submission" date="2017-04" db="EMBL/GenBank/DDBJ databases">
        <title>Genome Sequence of the Model Brown-Rot Fungus Postia placenta SB12.</title>
        <authorList>
            <consortium name="DOE Joint Genome Institute"/>
            <person name="Gaskell J."/>
            <person name="Kersten P."/>
            <person name="Larrondo L.F."/>
            <person name="Canessa P."/>
            <person name="Martinez D."/>
            <person name="Hibbett D."/>
            <person name="Schmoll M."/>
            <person name="Kubicek C.P."/>
            <person name="Martinez A.T."/>
            <person name="Yadav J."/>
            <person name="Master E."/>
            <person name="Magnuson J.K."/>
            <person name="James T."/>
            <person name="Yaver D."/>
            <person name="Berka R."/>
            <person name="Labutti K."/>
            <person name="Lipzen A."/>
            <person name="Aerts A."/>
            <person name="Barry K."/>
            <person name="Henrissat B."/>
            <person name="Blanchette R."/>
            <person name="Grigoriev I."/>
            <person name="Cullen D."/>
        </authorList>
    </citation>
    <scope>NUCLEOTIDE SEQUENCE [LARGE SCALE GENOMIC DNA]</scope>
    <source>
        <strain evidence="2 3">MAD-698-R-SB12</strain>
    </source>
</reference>
<sequence>MLRPSGGNALYPKHGWHFGAIHMNASQIEDFHMDDMAVDMRNVTPELWDLIGYLLTGEENKSESELVQMDAEEVEYWAVLEGESQMSSRHADIVHTQCLALKQTQCNALPAVNGLLLHACNTPDKVIKVLAHTGFSISPSTINQAMSSDKERTNQKAGGVQLDLTEVMLVHAQPADAALGAAESATRIRELGQSLMAMFVWDNFDLKLNTVTPTVKHSMETLLHLTSGLIFRLGHGFTKEDLRCSKELWEKSALNPNNSICNHAQHADTAPGAVDGNMEAITNLLAQKGIGDLGEEKLWNHDPHLVDVSNYVVLMHGDLSTCERVQSILKSQSIEETPWQCYQYVVFVMGLFHLKMATADAIWCIFLSPMNSRLNTTSLMAYVGVLQPKETLKIGSSPKFRVMHEVIGHAGIGLHLDAWDKKIKSLKDFVDTKPTLEVLHEMADMLASEYVSNSDSLYDACQRTSNVRDVQLENTRLLHQYLLLYEELAYTMNSGDIGCVETLFPAWIALFKATSKHKYVNQMFKFMTNLHFVYPQCLRDVIHHHMMINLKGQLMMFRAVDWVVELHNLFTKDMYGGDGSNYTKAHILTESPNILVHWNCTRNAEHHYHLNGLSTAHGKKHLTKTFATLAAHMQEHGPHEHHTGCKSEYIIEDMIDKGLTVLWVSNHKGGTVAEDGDKIVDDEASVHQTTRTLPASKEQGYSPVVLVSPELSRTVEAVPTLLGLPLPSSFKGCC</sequence>
<dbReference type="STRING" id="670580.A0A1X6N2X2"/>
<dbReference type="RefSeq" id="XP_024339755.1">
    <property type="nucleotide sequence ID" value="XM_024485298.1"/>
</dbReference>
<dbReference type="Pfam" id="PF20231">
    <property type="entry name" value="DUF6589"/>
    <property type="match status" value="1"/>
</dbReference>
<organism evidence="2 3">
    <name type="scientific">Postia placenta MAD-698-R-SB12</name>
    <dbReference type="NCBI Taxonomy" id="670580"/>
    <lineage>
        <taxon>Eukaryota</taxon>
        <taxon>Fungi</taxon>
        <taxon>Dikarya</taxon>
        <taxon>Basidiomycota</taxon>
        <taxon>Agaricomycotina</taxon>
        <taxon>Agaricomycetes</taxon>
        <taxon>Polyporales</taxon>
        <taxon>Adustoporiaceae</taxon>
        <taxon>Rhodonia</taxon>
    </lineage>
</organism>
<dbReference type="Proteomes" id="UP000194127">
    <property type="component" value="Unassembled WGS sequence"/>
</dbReference>
<accession>A0A1X6N2X2</accession>
<gene>
    <name evidence="2" type="ORF">POSPLADRAFT_1141403</name>
</gene>
<keyword evidence="3" id="KW-1185">Reference proteome</keyword>
<dbReference type="InterPro" id="IPR046496">
    <property type="entry name" value="DUF6589"/>
</dbReference>